<sequence>MALDDLTDIAFFVSLVDAGSITAASRRLSVSSAAVSRRLAKIEERLGIGLIIRNTRHFHLSDSGQIYYDGGLKIVEENERLESEVIQSDQSLKGSLSIGAPLELGRHKLAPFIASFFEKHPQLQLNLAVASEGSYDFDDYLDIIIRLGLPDSNGAIVTKIATTVKVLCASPEYIEKNGEPLTLEDLQKHTCLCLRRYKSMEVINQWVLENETTSHVVSVQPALSSNNAEIVHDWALSGEGIAYKLYSDAYESLRNGNLIRILPQYKGESVPLYAVLPSRNHIKKSVRLLLEELKIYIKNTVEFYQ</sequence>
<comment type="caution">
    <text evidence="6">The sequence shown here is derived from an EMBL/GenBank/DDBJ whole genome shotgun (WGS) entry which is preliminary data.</text>
</comment>
<feature type="domain" description="HTH lysR-type" evidence="5">
    <location>
        <begin position="4"/>
        <end position="61"/>
    </location>
</feature>
<dbReference type="Gene3D" id="1.10.10.10">
    <property type="entry name" value="Winged helix-like DNA-binding domain superfamily/Winged helix DNA-binding domain"/>
    <property type="match status" value="1"/>
</dbReference>
<dbReference type="InterPro" id="IPR036390">
    <property type="entry name" value="WH_DNA-bd_sf"/>
</dbReference>
<gene>
    <name evidence="6" type="ORF">J2D75_13785</name>
</gene>
<dbReference type="InterPro" id="IPR000847">
    <property type="entry name" value="LysR_HTH_N"/>
</dbReference>
<dbReference type="Pfam" id="PF03466">
    <property type="entry name" value="LysR_substrate"/>
    <property type="match status" value="1"/>
</dbReference>
<evidence type="ECO:0000313" key="7">
    <source>
        <dbReference type="Proteomes" id="UP000664399"/>
    </source>
</evidence>
<accession>A0ABS3LQ81</accession>
<comment type="similarity">
    <text evidence="1">Belongs to the LysR transcriptional regulatory family.</text>
</comment>
<dbReference type="InterPro" id="IPR058163">
    <property type="entry name" value="LysR-type_TF_proteobact-type"/>
</dbReference>
<evidence type="ECO:0000256" key="2">
    <source>
        <dbReference type="ARBA" id="ARBA00023015"/>
    </source>
</evidence>
<dbReference type="Proteomes" id="UP000664399">
    <property type="component" value="Unassembled WGS sequence"/>
</dbReference>
<evidence type="ECO:0000256" key="1">
    <source>
        <dbReference type="ARBA" id="ARBA00009437"/>
    </source>
</evidence>
<evidence type="ECO:0000259" key="5">
    <source>
        <dbReference type="PROSITE" id="PS50931"/>
    </source>
</evidence>
<evidence type="ECO:0000256" key="3">
    <source>
        <dbReference type="ARBA" id="ARBA00023125"/>
    </source>
</evidence>
<dbReference type="PANTHER" id="PTHR30537">
    <property type="entry name" value="HTH-TYPE TRANSCRIPTIONAL REGULATOR"/>
    <property type="match status" value="1"/>
</dbReference>
<dbReference type="InterPro" id="IPR036388">
    <property type="entry name" value="WH-like_DNA-bd_sf"/>
</dbReference>
<reference evidence="6 7" key="1">
    <citation type="submission" date="2021-03" db="EMBL/GenBank/DDBJ databases">
        <title>The complete genome sequence of Acetobacter suratthaniensis TBRC 1719.</title>
        <authorList>
            <person name="Charoenyingcharoen P."/>
            <person name="Yukphan P."/>
        </authorList>
    </citation>
    <scope>NUCLEOTIDE SEQUENCE [LARGE SCALE GENOMIC DNA]</scope>
    <source>
        <strain evidence="6 7">TBRC 1719</strain>
    </source>
</reference>
<dbReference type="SUPFAM" id="SSF53850">
    <property type="entry name" value="Periplasmic binding protein-like II"/>
    <property type="match status" value="1"/>
</dbReference>
<dbReference type="CDD" id="cd08422">
    <property type="entry name" value="PBP2_CrgA_like"/>
    <property type="match status" value="1"/>
</dbReference>
<dbReference type="PANTHER" id="PTHR30537:SF21">
    <property type="entry name" value="HTH-TYPE TRANSCRIPTIONAL REGULATOR SINR-RELATED"/>
    <property type="match status" value="1"/>
</dbReference>
<dbReference type="RefSeq" id="WP_207855370.1">
    <property type="nucleotide sequence ID" value="NZ_JAFVMG010000029.1"/>
</dbReference>
<protein>
    <submittedName>
        <fullName evidence="6">LysR family transcriptional regulator</fullName>
    </submittedName>
</protein>
<dbReference type="Gene3D" id="3.40.190.290">
    <property type="match status" value="1"/>
</dbReference>
<dbReference type="PROSITE" id="PS50931">
    <property type="entry name" value="HTH_LYSR"/>
    <property type="match status" value="1"/>
</dbReference>
<evidence type="ECO:0000313" key="6">
    <source>
        <dbReference type="EMBL" id="MBO1329533.1"/>
    </source>
</evidence>
<keyword evidence="2" id="KW-0805">Transcription regulation</keyword>
<proteinExistence type="inferred from homology"/>
<evidence type="ECO:0000256" key="4">
    <source>
        <dbReference type="ARBA" id="ARBA00023163"/>
    </source>
</evidence>
<keyword evidence="7" id="KW-1185">Reference proteome</keyword>
<dbReference type="InterPro" id="IPR005119">
    <property type="entry name" value="LysR_subst-bd"/>
</dbReference>
<dbReference type="Pfam" id="PF00126">
    <property type="entry name" value="HTH_1"/>
    <property type="match status" value="1"/>
</dbReference>
<dbReference type="EMBL" id="JAFVMG010000029">
    <property type="protein sequence ID" value="MBO1329533.1"/>
    <property type="molecule type" value="Genomic_DNA"/>
</dbReference>
<keyword evidence="3" id="KW-0238">DNA-binding</keyword>
<keyword evidence="4" id="KW-0804">Transcription</keyword>
<organism evidence="6 7">
    <name type="scientific">Acetobacter suratthaniensis</name>
    <dbReference type="NCBI Taxonomy" id="1502841"/>
    <lineage>
        <taxon>Bacteria</taxon>
        <taxon>Pseudomonadati</taxon>
        <taxon>Pseudomonadota</taxon>
        <taxon>Alphaproteobacteria</taxon>
        <taxon>Acetobacterales</taxon>
        <taxon>Acetobacteraceae</taxon>
        <taxon>Acetobacter</taxon>
    </lineage>
</organism>
<name>A0ABS3LQ81_9PROT</name>
<dbReference type="SUPFAM" id="SSF46785">
    <property type="entry name" value="Winged helix' DNA-binding domain"/>
    <property type="match status" value="1"/>
</dbReference>